<evidence type="ECO:0000313" key="2">
    <source>
        <dbReference type="EMBL" id="KAF9787207.1"/>
    </source>
</evidence>
<comment type="caution">
    <text evidence="2">The sequence shown here is derived from an EMBL/GenBank/DDBJ whole genome shotgun (WGS) entry which is preliminary data.</text>
</comment>
<dbReference type="EMBL" id="WIUZ02000005">
    <property type="protein sequence ID" value="KAF9787207.1"/>
    <property type="molecule type" value="Genomic_DNA"/>
</dbReference>
<keyword evidence="3" id="KW-1185">Reference proteome</keyword>
<feature type="region of interest" description="Disordered" evidence="1">
    <location>
        <begin position="1"/>
        <end position="22"/>
    </location>
</feature>
<reference evidence="2" key="1">
    <citation type="journal article" date="2020" name="Nat. Commun.">
        <title>Large-scale genome sequencing of mycorrhizal fungi provides insights into the early evolution of symbiotic traits.</title>
        <authorList>
            <person name="Miyauchi S."/>
            <person name="Kiss E."/>
            <person name="Kuo A."/>
            <person name="Drula E."/>
            <person name="Kohler A."/>
            <person name="Sanchez-Garcia M."/>
            <person name="Morin E."/>
            <person name="Andreopoulos B."/>
            <person name="Barry K.W."/>
            <person name="Bonito G."/>
            <person name="Buee M."/>
            <person name="Carver A."/>
            <person name="Chen C."/>
            <person name="Cichocki N."/>
            <person name="Clum A."/>
            <person name="Culley D."/>
            <person name="Crous P.W."/>
            <person name="Fauchery L."/>
            <person name="Girlanda M."/>
            <person name="Hayes R.D."/>
            <person name="Keri Z."/>
            <person name="LaButti K."/>
            <person name="Lipzen A."/>
            <person name="Lombard V."/>
            <person name="Magnuson J."/>
            <person name="Maillard F."/>
            <person name="Murat C."/>
            <person name="Nolan M."/>
            <person name="Ohm R.A."/>
            <person name="Pangilinan J."/>
            <person name="Pereira M.F."/>
            <person name="Perotto S."/>
            <person name="Peter M."/>
            <person name="Pfister S."/>
            <person name="Riley R."/>
            <person name="Sitrit Y."/>
            <person name="Stielow J.B."/>
            <person name="Szollosi G."/>
            <person name="Zifcakova L."/>
            <person name="Stursova M."/>
            <person name="Spatafora J.W."/>
            <person name="Tedersoo L."/>
            <person name="Vaario L.M."/>
            <person name="Yamada A."/>
            <person name="Yan M."/>
            <person name="Wang P."/>
            <person name="Xu J."/>
            <person name="Bruns T."/>
            <person name="Baldrian P."/>
            <person name="Vilgalys R."/>
            <person name="Dunand C."/>
            <person name="Henrissat B."/>
            <person name="Grigoriev I.V."/>
            <person name="Hibbett D."/>
            <person name="Nagy L.G."/>
            <person name="Martin F.M."/>
        </authorList>
    </citation>
    <scope>NUCLEOTIDE SEQUENCE</scope>
    <source>
        <strain evidence="2">UH-Tt-Lm1</strain>
    </source>
</reference>
<gene>
    <name evidence="2" type="ORF">BJ322DRAFT_1107277</name>
</gene>
<dbReference type="GO" id="GO:0005741">
    <property type="term" value="C:mitochondrial outer membrane"/>
    <property type="evidence" value="ECO:0007669"/>
    <property type="project" value="TreeGrafter"/>
</dbReference>
<sequence length="68" mass="7658">MSGSVYSLDTSDSLSDSSSDLDEEALLAQQEWEESMEELQKLLSFVLLPMAGKYFGRTFSYWGTYASE</sequence>
<dbReference type="Proteomes" id="UP000736335">
    <property type="component" value="Unassembled WGS sequence"/>
</dbReference>
<evidence type="ECO:0000313" key="3">
    <source>
        <dbReference type="Proteomes" id="UP000736335"/>
    </source>
</evidence>
<accession>A0A9P6HHD0</accession>
<dbReference type="InterPro" id="IPR037652">
    <property type="entry name" value="Mim2"/>
</dbReference>
<dbReference type="GO" id="GO:0070096">
    <property type="term" value="P:mitochondrial outer membrane translocase complex assembly"/>
    <property type="evidence" value="ECO:0007669"/>
    <property type="project" value="InterPro"/>
</dbReference>
<dbReference type="Pfam" id="PF19117">
    <property type="entry name" value="Mim2"/>
    <property type="match status" value="1"/>
</dbReference>
<protein>
    <submittedName>
        <fullName evidence="2">Uncharacterized protein</fullName>
    </submittedName>
</protein>
<proteinExistence type="predicted"/>
<name>A0A9P6HHD0_9AGAM</name>
<dbReference type="PANTHER" id="PTHR28230:SF1">
    <property type="entry name" value="MITOCHONDRIAL IMPORT PROTEIN 2"/>
    <property type="match status" value="1"/>
</dbReference>
<feature type="compositionally biased region" description="Low complexity" evidence="1">
    <location>
        <begin position="7"/>
        <end position="18"/>
    </location>
</feature>
<evidence type="ECO:0000256" key="1">
    <source>
        <dbReference type="SAM" id="MobiDB-lite"/>
    </source>
</evidence>
<organism evidence="2 3">
    <name type="scientific">Thelephora terrestris</name>
    <dbReference type="NCBI Taxonomy" id="56493"/>
    <lineage>
        <taxon>Eukaryota</taxon>
        <taxon>Fungi</taxon>
        <taxon>Dikarya</taxon>
        <taxon>Basidiomycota</taxon>
        <taxon>Agaricomycotina</taxon>
        <taxon>Agaricomycetes</taxon>
        <taxon>Thelephorales</taxon>
        <taxon>Thelephoraceae</taxon>
        <taxon>Thelephora</taxon>
    </lineage>
</organism>
<dbReference type="PANTHER" id="PTHR28230">
    <property type="entry name" value="CHROMOSOME 1, WHOLE GENOME SHOTGUN SEQUENCE"/>
    <property type="match status" value="1"/>
</dbReference>
<reference evidence="2" key="2">
    <citation type="submission" date="2020-11" db="EMBL/GenBank/DDBJ databases">
        <authorList>
            <consortium name="DOE Joint Genome Institute"/>
            <person name="Kuo A."/>
            <person name="Miyauchi S."/>
            <person name="Kiss E."/>
            <person name="Drula E."/>
            <person name="Kohler A."/>
            <person name="Sanchez-Garcia M."/>
            <person name="Andreopoulos B."/>
            <person name="Barry K.W."/>
            <person name="Bonito G."/>
            <person name="Buee M."/>
            <person name="Carver A."/>
            <person name="Chen C."/>
            <person name="Cichocki N."/>
            <person name="Clum A."/>
            <person name="Culley D."/>
            <person name="Crous P.W."/>
            <person name="Fauchery L."/>
            <person name="Girlanda M."/>
            <person name="Hayes R."/>
            <person name="Keri Z."/>
            <person name="Labutti K."/>
            <person name="Lipzen A."/>
            <person name="Lombard V."/>
            <person name="Magnuson J."/>
            <person name="Maillard F."/>
            <person name="Morin E."/>
            <person name="Murat C."/>
            <person name="Nolan M."/>
            <person name="Ohm R."/>
            <person name="Pangilinan J."/>
            <person name="Pereira M."/>
            <person name="Perotto S."/>
            <person name="Peter M."/>
            <person name="Riley R."/>
            <person name="Sitrit Y."/>
            <person name="Stielow B."/>
            <person name="Szollosi G."/>
            <person name="Zifcakova L."/>
            <person name="Stursova M."/>
            <person name="Spatafora J.W."/>
            <person name="Tedersoo L."/>
            <person name="Vaario L.-M."/>
            <person name="Yamada A."/>
            <person name="Yan M."/>
            <person name="Wang P."/>
            <person name="Xu J."/>
            <person name="Bruns T."/>
            <person name="Baldrian P."/>
            <person name="Vilgalys R."/>
            <person name="Henrissat B."/>
            <person name="Grigoriev I.V."/>
            <person name="Hibbett D."/>
            <person name="Nagy L.G."/>
            <person name="Martin F.M."/>
        </authorList>
    </citation>
    <scope>NUCLEOTIDE SEQUENCE</scope>
    <source>
        <strain evidence="2">UH-Tt-Lm1</strain>
    </source>
</reference>
<dbReference type="AlphaFoldDB" id="A0A9P6HHD0"/>
<dbReference type="GO" id="GO:0045040">
    <property type="term" value="P:protein insertion into mitochondrial outer membrane"/>
    <property type="evidence" value="ECO:0007669"/>
    <property type="project" value="InterPro"/>
</dbReference>
<dbReference type="OrthoDB" id="5555533at2759"/>